<dbReference type="SUPFAM" id="SSF47203">
    <property type="entry name" value="Acyl-CoA dehydrogenase C-terminal domain-like"/>
    <property type="match status" value="1"/>
</dbReference>
<evidence type="ECO:0000313" key="4">
    <source>
        <dbReference type="Proteomes" id="UP000474159"/>
    </source>
</evidence>
<dbReference type="GO" id="GO:0050660">
    <property type="term" value="F:flavin adenine dinucleotide binding"/>
    <property type="evidence" value="ECO:0007669"/>
    <property type="project" value="InterPro"/>
</dbReference>
<evidence type="ECO:0000313" key="3">
    <source>
        <dbReference type="EMBL" id="KAB1079267.1"/>
    </source>
</evidence>
<keyword evidence="4" id="KW-1185">Reference proteome</keyword>
<name>A0A6L3T2U8_9HYPH</name>
<dbReference type="PANTHER" id="PTHR48083">
    <property type="entry name" value="MEDIUM-CHAIN SPECIFIC ACYL-COA DEHYDROGENASE, MITOCHONDRIAL-RELATED"/>
    <property type="match status" value="1"/>
</dbReference>
<dbReference type="Gene3D" id="1.20.140.10">
    <property type="entry name" value="Butyryl-CoA Dehydrogenase, subunit A, domain 3"/>
    <property type="match status" value="1"/>
</dbReference>
<keyword evidence="3" id="KW-0503">Monooxygenase</keyword>
<dbReference type="Gene3D" id="2.40.110.10">
    <property type="entry name" value="Butyryl-CoA Dehydrogenase, subunit A, domain 2"/>
    <property type="match status" value="1"/>
</dbReference>
<dbReference type="PIRSF" id="PIRSF016578">
    <property type="entry name" value="HsaA"/>
    <property type="match status" value="1"/>
</dbReference>
<dbReference type="InterPro" id="IPR046373">
    <property type="entry name" value="Acyl-CoA_Oxase/DH_mid-dom_sf"/>
</dbReference>
<dbReference type="Gene3D" id="1.10.540.10">
    <property type="entry name" value="Acyl-CoA dehydrogenase/oxidase, N-terminal domain"/>
    <property type="match status" value="1"/>
</dbReference>
<evidence type="ECO:0000256" key="1">
    <source>
        <dbReference type="ARBA" id="ARBA00023002"/>
    </source>
</evidence>
<protein>
    <submittedName>
        <fullName evidence="3">Monooxygenase</fullName>
    </submittedName>
</protein>
<dbReference type="GO" id="GO:0003995">
    <property type="term" value="F:acyl-CoA dehydrogenase activity"/>
    <property type="evidence" value="ECO:0007669"/>
    <property type="project" value="TreeGrafter"/>
</dbReference>
<dbReference type="PANTHER" id="PTHR48083:SF19">
    <property type="entry name" value="FLAVIN-DEPENDENT MONOOXYGENASE, OXYGENASE SUBUNIT HSAA"/>
    <property type="match status" value="1"/>
</dbReference>
<comment type="caution">
    <text evidence="3">The sequence shown here is derived from an EMBL/GenBank/DDBJ whole genome shotgun (WGS) entry which is preliminary data.</text>
</comment>
<dbReference type="Proteomes" id="UP000474159">
    <property type="component" value="Unassembled WGS sequence"/>
</dbReference>
<dbReference type="AlphaFoldDB" id="A0A6L3T2U8"/>
<dbReference type="InterPro" id="IPR050741">
    <property type="entry name" value="Acyl-CoA_dehydrogenase"/>
</dbReference>
<dbReference type="OrthoDB" id="6184213at2"/>
<gene>
    <name evidence="3" type="ORF">F6X53_10610</name>
</gene>
<evidence type="ECO:0000259" key="2">
    <source>
        <dbReference type="Pfam" id="PF08028"/>
    </source>
</evidence>
<dbReference type="InterPro" id="IPR037069">
    <property type="entry name" value="AcylCoA_DH/ox_N_sf"/>
</dbReference>
<dbReference type="GO" id="GO:0033539">
    <property type="term" value="P:fatty acid beta-oxidation using acyl-CoA dehydrogenase"/>
    <property type="evidence" value="ECO:0007669"/>
    <property type="project" value="TreeGrafter"/>
</dbReference>
<dbReference type="SUPFAM" id="SSF56645">
    <property type="entry name" value="Acyl-CoA dehydrogenase NM domain-like"/>
    <property type="match status" value="1"/>
</dbReference>
<dbReference type="Pfam" id="PF08028">
    <property type="entry name" value="Acyl-CoA_dh_2"/>
    <property type="match status" value="1"/>
</dbReference>
<accession>A0A6L3T2U8</accession>
<sequence>MSQTDAGWGAGPSGRYEELADRFRPVFAEIRATAVERDRTHGLPHAEIGWLREANFTTLRLDPAAGGHGATLPELFNLLIELSQADSNVTNALRAHFGFTEDVLCSSSPAWRALWIERIGQGKTVGSGVSETGPAKVGQFDTVVRRRGPECVVEGRKFYTTGSLFADYIHLSAQDEDGQPVVAAVPTGAPGVAIVDDWDGFGQALTASGTARFEGVVLAPDLIKPDPARFPYAMGFFQLVHLATLAGIGRAAAEDVARLVAERTRVYSHGNAARTADDPQVQAVVGRVRGNAYAAGAVVLKAADALQRAYEAHGAQALASQAGSAQERASPGQHQASFAAVERATALADVEVNQAVTVVTNLVLEATTGLFDALGASAVKEGLGLDRYWRNARTIASHNPRIYRDRIVGAFAVNGSEPPRQYRVGTA</sequence>
<proteinExistence type="predicted"/>
<dbReference type="InterPro" id="IPR013107">
    <property type="entry name" value="Acyl-CoA_DH_C"/>
</dbReference>
<dbReference type="GO" id="GO:0016712">
    <property type="term" value="F:oxidoreductase activity, acting on paired donors, with incorporation or reduction of molecular oxygen, reduced flavin or flavoprotein as one donor, and incorporation of one atom of oxygen"/>
    <property type="evidence" value="ECO:0007669"/>
    <property type="project" value="TreeGrafter"/>
</dbReference>
<keyword evidence="1" id="KW-0560">Oxidoreductase</keyword>
<dbReference type="RefSeq" id="WP_151000002.1">
    <property type="nucleotide sequence ID" value="NZ_BPQY01000131.1"/>
</dbReference>
<feature type="domain" description="Acyl-CoA dehydrogenase C-terminal" evidence="2">
    <location>
        <begin position="240"/>
        <end position="398"/>
    </location>
</feature>
<dbReference type="InterPro" id="IPR036250">
    <property type="entry name" value="AcylCo_DH-like_C"/>
</dbReference>
<dbReference type="EMBL" id="VZZK01000009">
    <property type="protein sequence ID" value="KAB1079267.1"/>
    <property type="molecule type" value="Genomic_DNA"/>
</dbReference>
<reference evidence="3 4" key="1">
    <citation type="submission" date="2019-09" db="EMBL/GenBank/DDBJ databases">
        <title>YIM 48816 draft genome.</title>
        <authorList>
            <person name="Jiang L."/>
        </authorList>
    </citation>
    <scope>NUCLEOTIDE SEQUENCE [LARGE SCALE GENOMIC DNA]</scope>
    <source>
        <strain evidence="3 4">YIM 48816</strain>
    </source>
</reference>
<dbReference type="GO" id="GO:0005737">
    <property type="term" value="C:cytoplasm"/>
    <property type="evidence" value="ECO:0007669"/>
    <property type="project" value="TreeGrafter"/>
</dbReference>
<dbReference type="InterPro" id="IPR009100">
    <property type="entry name" value="AcylCoA_DH/oxidase_NM_dom_sf"/>
</dbReference>
<organism evidence="3 4">
    <name type="scientific">Methylobacterium soli</name>
    <dbReference type="NCBI Taxonomy" id="553447"/>
    <lineage>
        <taxon>Bacteria</taxon>
        <taxon>Pseudomonadati</taxon>
        <taxon>Pseudomonadota</taxon>
        <taxon>Alphaproteobacteria</taxon>
        <taxon>Hyphomicrobiales</taxon>
        <taxon>Methylobacteriaceae</taxon>
        <taxon>Methylobacterium</taxon>
    </lineage>
</organism>